<organism evidence="1 3">
    <name type="scientific">Sporofaciens musculi</name>
    <dbReference type="NCBI Taxonomy" id="2681861"/>
    <lineage>
        <taxon>Bacteria</taxon>
        <taxon>Bacillati</taxon>
        <taxon>Bacillota</taxon>
        <taxon>Clostridia</taxon>
        <taxon>Lachnospirales</taxon>
        <taxon>Lachnospiraceae</taxon>
        <taxon>Sporofaciens</taxon>
    </lineage>
</organism>
<dbReference type="Proteomes" id="UP000460412">
    <property type="component" value="Unassembled WGS sequence"/>
</dbReference>
<proteinExistence type="predicted"/>
<comment type="caution">
    <text evidence="1">The sequence shown here is derived from an EMBL/GenBank/DDBJ whole genome shotgun (WGS) entry which is preliminary data.</text>
</comment>
<protein>
    <submittedName>
        <fullName evidence="1">Uncharacterized protein</fullName>
    </submittedName>
</protein>
<keyword evidence="3" id="KW-1185">Reference proteome</keyword>
<reference evidence="1 3" key="1">
    <citation type="submission" date="2019-12" db="EMBL/GenBank/DDBJ databases">
        <title>Sporaefaciens musculi gen. nov., sp. nov., a novel bacterium isolated from the caecum of an obese mouse.</title>
        <authorList>
            <person name="Rasmussen T.S."/>
            <person name="Streidl T."/>
            <person name="Hitch T.C.A."/>
            <person name="Wortmann E."/>
            <person name="Deptula P."/>
            <person name="Hansen M."/>
            <person name="Nielsen D.S."/>
            <person name="Clavel T."/>
            <person name="Vogensen F.K."/>
        </authorList>
    </citation>
    <scope>NUCLEOTIDE SEQUENCE [LARGE SCALE GENOMIC DNA]</scope>
    <source>
        <strain evidence="1 3">WCA-9-b2</strain>
    </source>
</reference>
<dbReference type="EMBL" id="WUQX01000001">
    <property type="protein sequence ID" value="MXP78903.1"/>
    <property type="molecule type" value="Genomic_DNA"/>
</dbReference>
<evidence type="ECO:0000313" key="3">
    <source>
        <dbReference type="Proteomes" id="UP000460412"/>
    </source>
</evidence>
<sequence>MNWQEIGKRQKNTAEEGFASAVNRGTCIHQGGLRLIFPTLFLTNQGTDQPF</sequence>
<gene>
    <name evidence="1" type="ORF">GN277_00180</name>
    <name evidence="2" type="ORF">GN277_27295</name>
</gene>
<evidence type="ECO:0000313" key="1">
    <source>
        <dbReference type="EMBL" id="MXP73916.1"/>
    </source>
</evidence>
<accession>A0A7X3SHB5</accession>
<name>A0A7X3SHB5_9FIRM</name>
<dbReference type="RefSeq" id="WP_159748844.1">
    <property type="nucleotide sequence ID" value="NZ_WUQX01000001.1"/>
</dbReference>
<dbReference type="EMBL" id="WUQX01000001">
    <property type="protein sequence ID" value="MXP73916.1"/>
    <property type="molecule type" value="Genomic_DNA"/>
</dbReference>
<evidence type="ECO:0000313" key="2">
    <source>
        <dbReference type="EMBL" id="MXP78903.1"/>
    </source>
</evidence>
<dbReference type="AlphaFoldDB" id="A0A7X3SHB5"/>